<evidence type="ECO:0000313" key="4">
    <source>
        <dbReference type="EMBL" id="KOB68891.1"/>
    </source>
</evidence>
<dbReference type="InterPro" id="IPR011010">
    <property type="entry name" value="DNA_brk_join_enz"/>
</dbReference>
<dbReference type="GO" id="GO:0015074">
    <property type="term" value="P:DNA integration"/>
    <property type="evidence" value="ECO:0007669"/>
    <property type="project" value="InterPro"/>
</dbReference>
<dbReference type="SUPFAM" id="SSF47823">
    <property type="entry name" value="lambda integrase-like, N-terminal domain"/>
    <property type="match status" value="1"/>
</dbReference>
<dbReference type="InterPro" id="IPR013762">
    <property type="entry name" value="Integrase-like_cat_sf"/>
</dbReference>
<keyword evidence="2" id="KW-0233">DNA recombination</keyword>
<dbReference type="GO" id="GO:0006310">
    <property type="term" value="P:DNA recombination"/>
    <property type="evidence" value="ECO:0007669"/>
    <property type="project" value="UniProtKB-KW"/>
</dbReference>
<evidence type="ECO:0000256" key="1">
    <source>
        <dbReference type="ARBA" id="ARBA00023125"/>
    </source>
</evidence>
<comment type="caution">
    <text evidence="4">The sequence shown here is derived from an EMBL/GenBank/DDBJ whole genome shotgun (WGS) entry which is preliminary data.</text>
</comment>
<dbReference type="Gene3D" id="1.10.443.10">
    <property type="entry name" value="Intergrase catalytic core"/>
    <property type="match status" value="1"/>
</dbReference>
<keyword evidence="5" id="KW-1185">Reference proteome</keyword>
<evidence type="ECO:0000256" key="2">
    <source>
        <dbReference type="ARBA" id="ARBA00023172"/>
    </source>
</evidence>
<keyword evidence="4" id="KW-0548">Nucleotidyltransferase</keyword>
<keyword evidence="4" id="KW-0695">RNA-directed DNA polymerase</keyword>
<dbReference type="PANTHER" id="PTHR35617">
    <property type="entry name" value="PHAGE_INTEGRASE DOMAIN-CONTAINING PROTEIN"/>
    <property type="match status" value="1"/>
</dbReference>
<keyword evidence="1" id="KW-0238">DNA-binding</keyword>
<accession>A0A0L7L0Q4</accession>
<dbReference type="Gene3D" id="1.10.150.130">
    <property type="match status" value="1"/>
</dbReference>
<evidence type="ECO:0000313" key="5">
    <source>
        <dbReference type="Proteomes" id="UP000037510"/>
    </source>
</evidence>
<sequence length="430" mass="49273">MLLRSIEHCHHRRLRLRRRHHQGLQPLDVIEGGVERNHGKAKTPTGHSDPESDSISLHPAQELKVSLFAQLLLSEPNKAKKLEFEVNTNLKEPEVNDSTTNRLALLDKLHHFDSNEWERVRYVETEKNWRPSTKKMYSGSRKKWHDWCLSHSFDHANPSSAQLAKYLAFLHLQQKLSYKTILVYKSAISTLVCSQAEKLSNDPLVHRILKAISLANVQAKPKTAHIWDPRVVIEWLTSNSPSVFSLLEVSRRTAIILLLASSRRVHDLTLLHIDADHFQDNGDNIIMHPVFGSKTDNYVHRQSSWKLKENQEKNVCPVRWLRKLIDVSSSRRHNSDLSELFISTLGKVRPASRTVIGGWIKTLLRDAGVEATPGSTRSASASLNWLENHKIEEIMEKGNWRVPNTFANFYSAEIISFQNNKNLSNSFEAV</sequence>
<dbReference type="AlphaFoldDB" id="A0A0L7L0Q4"/>
<dbReference type="Proteomes" id="UP000037510">
    <property type="component" value="Unassembled WGS sequence"/>
</dbReference>
<dbReference type="STRING" id="104452.A0A0L7L0Q4"/>
<keyword evidence="4" id="KW-0808">Transferase</keyword>
<reference evidence="4 5" key="1">
    <citation type="journal article" date="2015" name="Genome Biol. Evol.">
        <title>The genome of winter moth (Operophtera brumata) provides a genomic perspective on sexual dimorphism and phenology.</title>
        <authorList>
            <person name="Derks M.F."/>
            <person name="Smit S."/>
            <person name="Salis L."/>
            <person name="Schijlen E."/>
            <person name="Bossers A."/>
            <person name="Mateman C."/>
            <person name="Pijl A.S."/>
            <person name="de Ridder D."/>
            <person name="Groenen M.A."/>
            <person name="Visser M.E."/>
            <person name="Megens H.J."/>
        </authorList>
    </citation>
    <scope>NUCLEOTIDE SEQUENCE [LARGE SCALE GENOMIC DNA]</scope>
    <source>
        <strain evidence="4">WM2013NL</strain>
        <tissue evidence="4">Head and thorax</tissue>
    </source>
</reference>
<dbReference type="SUPFAM" id="SSF56349">
    <property type="entry name" value="DNA breaking-rejoining enzymes"/>
    <property type="match status" value="1"/>
</dbReference>
<feature type="region of interest" description="Disordered" evidence="3">
    <location>
        <begin position="25"/>
        <end position="55"/>
    </location>
</feature>
<evidence type="ECO:0000256" key="3">
    <source>
        <dbReference type="SAM" id="MobiDB-lite"/>
    </source>
</evidence>
<organism evidence="4 5">
    <name type="scientific">Operophtera brumata</name>
    <name type="common">Winter moth</name>
    <name type="synonym">Phalaena brumata</name>
    <dbReference type="NCBI Taxonomy" id="104452"/>
    <lineage>
        <taxon>Eukaryota</taxon>
        <taxon>Metazoa</taxon>
        <taxon>Ecdysozoa</taxon>
        <taxon>Arthropoda</taxon>
        <taxon>Hexapoda</taxon>
        <taxon>Insecta</taxon>
        <taxon>Pterygota</taxon>
        <taxon>Neoptera</taxon>
        <taxon>Endopterygota</taxon>
        <taxon>Lepidoptera</taxon>
        <taxon>Glossata</taxon>
        <taxon>Ditrysia</taxon>
        <taxon>Geometroidea</taxon>
        <taxon>Geometridae</taxon>
        <taxon>Larentiinae</taxon>
        <taxon>Operophtera</taxon>
    </lineage>
</organism>
<name>A0A0L7L0Q4_OPEBR</name>
<dbReference type="GO" id="GO:0003677">
    <property type="term" value="F:DNA binding"/>
    <property type="evidence" value="ECO:0007669"/>
    <property type="project" value="UniProtKB-KW"/>
</dbReference>
<protein>
    <submittedName>
        <fullName evidence="4">Putative reverse transcriptase-7</fullName>
    </submittedName>
</protein>
<dbReference type="GO" id="GO:0003964">
    <property type="term" value="F:RNA-directed DNA polymerase activity"/>
    <property type="evidence" value="ECO:0007669"/>
    <property type="project" value="UniProtKB-KW"/>
</dbReference>
<dbReference type="InterPro" id="IPR010998">
    <property type="entry name" value="Integrase_recombinase_N"/>
</dbReference>
<dbReference type="EMBL" id="JTDY01003876">
    <property type="protein sequence ID" value="KOB68891.1"/>
    <property type="molecule type" value="Genomic_DNA"/>
</dbReference>
<dbReference type="PANTHER" id="PTHR35617:SF3">
    <property type="entry name" value="CORE-BINDING (CB) DOMAIN-CONTAINING PROTEIN"/>
    <property type="match status" value="1"/>
</dbReference>
<gene>
    <name evidence="4" type="ORF">OBRU01_16060</name>
</gene>
<proteinExistence type="predicted"/>